<evidence type="ECO:0000259" key="2">
    <source>
        <dbReference type="Pfam" id="PF13488"/>
    </source>
</evidence>
<dbReference type="Pfam" id="PF13488">
    <property type="entry name" value="Gly-zipper_Omp"/>
    <property type="match status" value="1"/>
</dbReference>
<organism evidence="3 4">
    <name type="scientific">Gemmata algarum</name>
    <dbReference type="NCBI Taxonomy" id="2975278"/>
    <lineage>
        <taxon>Bacteria</taxon>
        <taxon>Pseudomonadati</taxon>
        <taxon>Planctomycetota</taxon>
        <taxon>Planctomycetia</taxon>
        <taxon>Gemmatales</taxon>
        <taxon>Gemmataceae</taxon>
        <taxon>Gemmata</taxon>
    </lineage>
</organism>
<name>A0ABU5ET25_9BACT</name>
<feature type="domain" description="Glycine zipper" evidence="2">
    <location>
        <begin position="36"/>
        <end position="81"/>
    </location>
</feature>
<keyword evidence="4" id="KW-1185">Reference proteome</keyword>
<reference evidence="4" key="1">
    <citation type="journal article" date="2023" name="Mar. Drugs">
        <title>Gemmata algarum, a Novel Planctomycete Isolated from an Algal Mat, Displays Antimicrobial Activity.</title>
        <authorList>
            <person name="Kumar G."/>
            <person name="Kallscheuer N."/>
            <person name="Kashif M."/>
            <person name="Ahamad S."/>
            <person name="Jagadeeshwari U."/>
            <person name="Pannikurungottu S."/>
            <person name="Haufschild T."/>
            <person name="Kabuu M."/>
            <person name="Sasikala C."/>
            <person name="Jogler C."/>
            <person name="Ramana C."/>
        </authorList>
    </citation>
    <scope>NUCLEOTIDE SEQUENCE [LARGE SCALE GENOMIC DNA]</scope>
    <source>
        <strain evidence="4">JC673</strain>
    </source>
</reference>
<proteinExistence type="predicted"/>
<evidence type="ECO:0000313" key="3">
    <source>
        <dbReference type="EMBL" id="MDY3558483.1"/>
    </source>
</evidence>
<sequence length="211" mass="21779">MVHTNFRRLLALGALAYAAGGSGCSTMNNTERGAAIGGTGGAAVGAGIGALTGRPVAGALIGGGLGAAGGALVGNDVDKREQRDREVAQAAALADAQAAGQRVGVFDVIRMAQEGQDDQVIINQIRSTGSTFSLTASDLSELKRNGVSARVIAEMQTTRPAARPTRVVVREPGPVIYESPPPVVLVRPAPPVYIGPPPPYRYGYGYGYRHW</sequence>
<evidence type="ECO:0000313" key="4">
    <source>
        <dbReference type="Proteomes" id="UP001272242"/>
    </source>
</evidence>
<accession>A0ABU5ET25</accession>
<gene>
    <name evidence="3" type="ORF">R5W23_005601</name>
</gene>
<feature type="chain" id="PRO_5046158493" evidence="1">
    <location>
        <begin position="19"/>
        <end position="211"/>
    </location>
</feature>
<dbReference type="InterPro" id="IPR039567">
    <property type="entry name" value="Gly-zipper"/>
</dbReference>
<feature type="signal peptide" evidence="1">
    <location>
        <begin position="1"/>
        <end position="18"/>
    </location>
</feature>
<dbReference type="Proteomes" id="UP001272242">
    <property type="component" value="Unassembled WGS sequence"/>
</dbReference>
<dbReference type="RefSeq" id="WP_320685394.1">
    <property type="nucleotide sequence ID" value="NZ_JAXBLV010000034.1"/>
</dbReference>
<dbReference type="EMBL" id="JAXBLV010000034">
    <property type="protein sequence ID" value="MDY3558483.1"/>
    <property type="molecule type" value="Genomic_DNA"/>
</dbReference>
<protein>
    <submittedName>
        <fullName evidence="3">Glycine zipper domain-containing protein</fullName>
    </submittedName>
</protein>
<dbReference type="PROSITE" id="PS51257">
    <property type="entry name" value="PROKAR_LIPOPROTEIN"/>
    <property type="match status" value="1"/>
</dbReference>
<comment type="caution">
    <text evidence="3">The sequence shown here is derived from an EMBL/GenBank/DDBJ whole genome shotgun (WGS) entry which is preliminary data.</text>
</comment>
<keyword evidence="1" id="KW-0732">Signal</keyword>
<evidence type="ECO:0000256" key="1">
    <source>
        <dbReference type="SAM" id="SignalP"/>
    </source>
</evidence>